<feature type="region of interest" description="Disordered" evidence="1">
    <location>
        <begin position="90"/>
        <end position="109"/>
    </location>
</feature>
<dbReference type="EMBL" id="KE125290">
    <property type="protein sequence ID" value="EPB69476.1"/>
    <property type="molecule type" value="Genomic_DNA"/>
</dbReference>
<dbReference type="Proteomes" id="UP000054495">
    <property type="component" value="Unassembled WGS sequence"/>
</dbReference>
<accession>A0A0D6LHT6</accession>
<evidence type="ECO:0000313" key="4">
    <source>
        <dbReference type="Proteomes" id="UP000054495"/>
    </source>
</evidence>
<dbReference type="AlphaFoldDB" id="A0A0D6LHT6"/>
<evidence type="ECO:0000256" key="1">
    <source>
        <dbReference type="SAM" id="MobiDB-lite"/>
    </source>
</evidence>
<sequence length="109" mass="12456">MFSEPPGNFSRLEQVEQIKGRLVVRSSSFIKDLSFLKNLREIKTDGSYKYSYKLLIYGNPQLEKVEFDKKFHLEPNETLIRLNPKLTTAGLKGPKSQVDISEENGTGFS</sequence>
<evidence type="ECO:0000259" key="2">
    <source>
        <dbReference type="Pfam" id="PF01030"/>
    </source>
</evidence>
<dbReference type="SUPFAM" id="SSF52058">
    <property type="entry name" value="L domain-like"/>
    <property type="match status" value="1"/>
</dbReference>
<dbReference type="InterPro" id="IPR036941">
    <property type="entry name" value="Rcpt_L-dom_sf"/>
</dbReference>
<name>A0A0D6LHT6_9BILA</name>
<dbReference type="Pfam" id="PF01030">
    <property type="entry name" value="Recep_L_domain"/>
    <property type="match status" value="1"/>
</dbReference>
<dbReference type="InterPro" id="IPR000494">
    <property type="entry name" value="Rcpt_L-dom"/>
</dbReference>
<dbReference type="Gene3D" id="3.80.20.20">
    <property type="entry name" value="Receptor L-domain"/>
    <property type="match status" value="1"/>
</dbReference>
<reference evidence="3 4" key="1">
    <citation type="submission" date="2013-05" db="EMBL/GenBank/DDBJ databases">
        <title>Draft genome of the parasitic nematode Anyclostoma ceylanicum.</title>
        <authorList>
            <person name="Mitreva M."/>
        </authorList>
    </citation>
    <scope>NUCLEOTIDE SEQUENCE [LARGE SCALE GENOMIC DNA]</scope>
</reference>
<protein>
    <recommendedName>
        <fullName evidence="2">Receptor L-domain domain-containing protein</fullName>
    </recommendedName>
</protein>
<keyword evidence="4" id="KW-1185">Reference proteome</keyword>
<organism evidence="3 4">
    <name type="scientific">Ancylostoma ceylanicum</name>
    <dbReference type="NCBI Taxonomy" id="53326"/>
    <lineage>
        <taxon>Eukaryota</taxon>
        <taxon>Metazoa</taxon>
        <taxon>Ecdysozoa</taxon>
        <taxon>Nematoda</taxon>
        <taxon>Chromadorea</taxon>
        <taxon>Rhabditida</taxon>
        <taxon>Rhabditina</taxon>
        <taxon>Rhabditomorpha</taxon>
        <taxon>Strongyloidea</taxon>
        <taxon>Ancylostomatidae</taxon>
        <taxon>Ancylostomatinae</taxon>
        <taxon>Ancylostoma</taxon>
    </lineage>
</organism>
<gene>
    <name evidence="3" type="ORF">ANCCEY_11435</name>
</gene>
<feature type="domain" description="Receptor L-domain" evidence="2">
    <location>
        <begin position="8"/>
        <end position="88"/>
    </location>
</feature>
<evidence type="ECO:0000313" key="3">
    <source>
        <dbReference type="EMBL" id="EPB69476.1"/>
    </source>
</evidence>
<proteinExistence type="predicted"/>